<evidence type="ECO:0000256" key="3">
    <source>
        <dbReference type="ARBA" id="ARBA00023180"/>
    </source>
</evidence>
<feature type="domain" description="Purple acid phosphatase C-terminal" evidence="7">
    <location>
        <begin position="535"/>
        <end position="597"/>
    </location>
</feature>
<evidence type="ECO:0000256" key="5">
    <source>
        <dbReference type="SAM" id="MobiDB-lite"/>
    </source>
</evidence>
<dbReference type="InterPro" id="IPR004843">
    <property type="entry name" value="Calcineurin-like_PHP"/>
</dbReference>
<evidence type="ECO:0000259" key="8">
    <source>
        <dbReference type="Pfam" id="PF16656"/>
    </source>
</evidence>
<feature type="compositionally biased region" description="Low complexity" evidence="5">
    <location>
        <begin position="696"/>
        <end position="715"/>
    </location>
</feature>
<evidence type="ECO:0000259" key="7">
    <source>
        <dbReference type="Pfam" id="PF14008"/>
    </source>
</evidence>
<dbReference type="OrthoDB" id="45007at2759"/>
<evidence type="ECO:0000256" key="1">
    <source>
        <dbReference type="ARBA" id="ARBA00022729"/>
    </source>
</evidence>
<dbReference type="PANTHER" id="PTHR22953:SF153">
    <property type="entry name" value="PURPLE ACID PHOSPHATASE"/>
    <property type="match status" value="1"/>
</dbReference>
<feature type="region of interest" description="Disordered" evidence="5">
    <location>
        <begin position="696"/>
        <end position="740"/>
    </location>
</feature>
<evidence type="ECO:0000313" key="10">
    <source>
        <dbReference type="EMBL" id="KZZ96795.1"/>
    </source>
</evidence>
<organism evidence="10 11">
    <name type="scientific">Moelleriella libera RCEF 2490</name>
    <dbReference type="NCBI Taxonomy" id="1081109"/>
    <lineage>
        <taxon>Eukaryota</taxon>
        <taxon>Fungi</taxon>
        <taxon>Dikarya</taxon>
        <taxon>Ascomycota</taxon>
        <taxon>Pezizomycotina</taxon>
        <taxon>Sordariomycetes</taxon>
        <taxon>Hypocreomycetidae</taxon>
        <taxon>Hypocreales</taxon>
        <taxon>Clavicipitaceae</taxon>
        <taxon>Moelleriella</taxon>
    </lineage>
</organism>
<dbReference type="InterPro" id="IPR008963">
    <property type="entry name" value="Purple_acid_Pase-like_N"/>
</dbReference>
<keyword evidence="11" id="KW-1185">Reference proteome</keyword>
<comment type="caution">
    <text evidence="10">The sequence shown here is derived from an EMBL/GenBank/DDBJ whole genome shotgun (WGS) entry which is preliminary data.</text>
</comment>
<name>A0A168CMM7_9HYPO</name>
<dbReference type="AlphaFoldDB" id="A0A168CMM7"/>
<evidence type="ECO:0000313" key="9">
    <source>
        <dbReference type="EMBL" id="KZZ86703.1"/>
    </source>
</evidence>
<feature type="signal peptide" evidence="4">
    <location>
        <begin position="1"/>
        <end position="22"/>
    </location>
</feature>
<comment type="catalytic activity">
    <reaction evidence="4">
        <text>a phosphate monoester + H2O = an alcohol + phosphate</text>
        <dbReference type="Rhea" id="RHEA:15017"/>
        <dbReference type="ChEBI" id="CHEBI:15377"/>
        <dbReference type="ChEBI" id="CHEBI:30879"/>
        <dbReference type="ChEBI" id="CHEBI:43474"/>
        <dbReference type="ChEBI" id="CHEBI:67140"/>
        <dbReference type="EC" id="3.1.3.2"/>
    </reaction>
</comment>
<keyword evidence="2 4" id="KW-0378">Hydrolase</keyword>
<dbReference type="InterPro" id="IPR041792">
    <property type="entry name" value="MPP_PAP"/>
</dbReference>
<evidence type="ECO:0000313" key="11">
    <source>
        <dbReference type="Proteomes" id="UP000078544"/>
    </source>
</evidence>
<dbReference type="Pfam" id="PF16656">
    <property type="entry name" value="Pur_ac_phosph_N"/>
    <property type="match status" value="1"/>
</dbReference>
<dbReference type="STRING" id="1081109.A0A168CMM7"/>
<keyword evidence="1 4" id="KW-0732">Signal</keyword>
<dbReference type="EC" id="3.1.3.2" evidence="4"/>
<feature type="chain" id="PRO_5008443317" description="Purple acid phosphatase" evidence="4">
    <location>
        <begin position="23"/>
        <end position="760"/>
    </location>
</feature>
<feature type="domain" description="Calcineurin-like phosphoesterase" evidence="6">
    <location>
        <begin position="276"/>
        <end position="504"/>
    </location>
</feature>
<dbReference type="InterPro" id="IPR039331">
    <property type="entry name" value="PAPs-like"/>
</dbReference>
<dbReference type="PANTHER" id="PTHR22953">
    <property type="entry name" value="ACID PHOSPHATASE RELATED"/>
    <property type="match status" value="1"/>
</dbReference>
<dbReference type="InterPro" id="IPR015914">
    <property type="entry name" value="PAPs_N"/>
</dbReference>
<dbReference type="EMBL" id="AZGY01000007">
    <property type="protein sequence ID" value="KZZ96795.1"/>
    <property type="molecule type" value="Genomic_DNA"/>
</dbReference>
<dbReference type="Gene3D" id="3.60.21.10">
    <property type="match status" value="1"/>
</dbReference>
<keyword evidence="3" id="KW-0325">Glycoprotein</keyword>
<sequence length="760" mass="81446">MTKKAAAICGTLLGACVVVVGGVPTVDESYPYTGPEIPVGDWVDGTVTGTGKGFPRLVEPPAVKPAAEKPTNNINVISLSYAGGGVNIHYQTPFGLGTAPALTWGTSPGSLPNAATGSSRSYERTPPCSQVAVTQCSQFYHEVQIRNLKPDTRYYYKIAAANGTTASGVLSFTTARDAGDRESFTVAVLNDMGYTNAGGTYRELNRAVDEGVVAFAWHGGDISYADNWFSGILPCESDWPVCYNGSSTSVPGGATAELQKPLPPGEIPNQGGPLGGDMSVLYESNWDLWQQWMNNITARIPYMILPGNHEAACTEFDGPGQILASYLNHNEKNTTSAKSNKLTYYSCPPSQRNYTTYQHRFRMPGSESGGVGNFWYSFDYGLAHFIAFNGETDYPYSPEWPFARELKDGETKPKKNETFVTNSGPFGAVHGSIYAKESYEQYRWLEKDLAGVNRTKTPWVIAMSHRPMYSSQVSAYQKYMRDAFEDLFLKYGLDAYLSGHIHWYERTFPLGTNGTIDKTSIIDNNTFSTNPGKSMTHIINGMAGNVESHSTFLEGQSRLDLSCVLDLDHYGFSKLTIVNETVLTWSFVKGIDGSSGDDFTLVKRGTEAPGHSAPSGAIPPASKTAVDGVVVPVTEVVHAYTTFCPEPTTFTQGSKTYVVTQATLLTITDCPCTISHPGNTSAASSPIISLGSSIGLRASSSAPSESQSSQEGSPSTLAGPSSTSTPVRSAGSAPSSRGDRAEVRMNAAAFAAAAALAILL</sequence>
<feature type="domain" description="Purple acid phosphatase N-terminal" evidence="8">
    <location>
        <begin position="84"/>
        <end position="174"/>
    </location>
</feature>
<dbReference type="EMBL" id="AZGY01000062">
    <property type="protein sequence ID" value="KZZ86703.1"/>
    <property type="molecule type" value="Genomic_DNA"/>
</dbReference>
<gene>
    <name evidence="10" type="ORF">AAL_04024</name>
    <name evidence="9" type="ORF">AAL_08458</name>
</gene>
<dbReference type="Pfam" id="PF00149">
    <property type="entry name" value="Metallophos"/>
    <property type="match status" value="1"/>
</dbReference>
<dbReference type="SUPFAM" id="SSF56300">
    <property type="entry name" value="Metallo-dependent phosphatases"/>
    <property type="match status" value="1"/>
</dbReference>
<evidence type="ECO:0000259" key="6">
    <source>
        <dbReference type="Pfam" id="PF00149"/>
    </source>
</evidence>
<dbReference type="GO" id="GO:0046872">
    <property type="term" value="F:metal ion binding"/>
    <property type="evidence" value="ECO:0007669"/>
    <property type="project" value="InterPro"/>
</dbReference>
<feature type="compositionally biased region" description="Polar residues" evidence="5">
    <location>
        <begin position="716"/>
        <end position="735"/>
    </location>
</feature>
<protein>
    <recommendedName>
        <fullName evidence="4">Purple acid phosphatase</fullName>
        <ecNumber evidence="4">3.1.3.2</ecNumber>
    </recommendedName>
</protein>
<dbReference type="GO" id="GO:0003993">
    <property type="term" value="F:acid phosphatase activity"/>
    <property type="evidence" value="ECO:0007669"/>
    <property type="project" value="UniProtKB-EC"/>
</dbReference>
<comment type="similarity">
    <text evidence="4">Belongs to the metallophosphoesterase superfamily. Purple acid phosphatase family.</text>
</comment>
<dbReference type="CDD" id="cd00839">
    <property type="entry name" value="MPP_PAPs"/>
    <property type="match status" value="1"/>
</dbReference>
<proteinExistence type="inferred from homology"/>
<dbReference type="Proteomes" id="UP000078544">
    <property type="component" value="Unassembled WGS sequence"/>
</dbReference>
<dbReference type="InterPro" id="IPR029052">
    <property type="entry name" value="Metallo-depent_PP-like"/>
</dbReference>
<evidence type="ECO:0000256" key="4">
    <source>
        <dbReference type="RuleBase" id="RU361203"/>
    </source>
</evidence>
<dbReference type="InterPro" id="IPR025733">
    <property type="entry name" value="PAPs_C"/>
</dbReference>
<dbReference type="SUPFAM" id="SSF49363">
    <property type="entry name" value="Purple acid phosphatase, N-terminal domain"/>
    <property type="match status" value="1"/>
</dbReference>
<dbReference type="Gene3D" id="2.60.40.380">
    <property type="entry name" value="Purple acid phosphatase-like, N-terminal"/>
    <property type="match status" value="1"/>
</dbReference>
<accession>A0A168CMM7</accession>
<evidence type="ECO:0000256" key="2">
    <source>
        <dbReference type="ARBA" id="ARBA00022801"/>
    </source>
</evidence>
<dbReference type="PROSITE" id="PS51257">
    <property type="entry name" value="PROKAR_LIPOPROTEIN"/>
    <property type="match status" value="1"/>
</dbReference>
<reference evidence="10 11" key="1">
    <citation type="journal article" date="2016" name="Genome Biol. Evol.">
        <title>Divergent and convergent evolution of fungal pathogenicity.</title>
        <authorList>
            <person name="Shang Y."/>
            <person name="Xiao G."/>
            <person name="Zheng P."/>
            <person name="Cen K."/>
            <person name="Zhan S."/>
            <person name="Wang C."/>
        </authorList>
    </citation>
    <scope>NUCLEOTIDE SEQUENCE [LARGE SCALE GENOMIC DNA]</scope>
    <source>
        <strain evidence="10 11">RCEF 2490</strain>
    </source>
</reference>
<dbReference type="Pfam" id="PF14008">
    <property type="entry name" value="Metallophos_C"/>
    <property type="match status" value="1"/>
</dbReference>